<keyword evidence="7 16" id="KW-0963">Cytoplasm</keyword>
<keyword evidence="13 16" id="KW-0173">Coenzyme A biosynthesis</keyword>
<comment type="similarity">
    <text evidence="14 16">Belongs to the type III pantothenate kinase family.</text>
</comment>
<dbReference type="EC" id="2.7.1.33" evidence="6 16"/>
<feature type="binding site" evidence="16">
    <location>
        <position position="123"/>
    </location>
    <ligand>
        <name>ATP</name>
        <dbReference type="ChEBI" id="CHEBI:30616"/>
    </ligand>
</feature>
<dbReference type="Gene3D" id="3.30.420.40">
    <property type="match status" value="2"/>
</dbReference>
<dbReference type="PANTHER" id="PTHR34265">
    <property type="entry name" value="TYPE III PANTOTHENATE KINASE"/>
    <property type="match status" value="1"/>
</dbReference>
<proteinExistence type="inferred from homology"/>
<comment type="caution">
    <text evidence="17">The sequence shown here is derived from an EMBL/GenBank/DDBJ whole genome shotgun (WGS) entry which is preliminary data.</text>
</comment>
<dbReference type="PANTHER" id="PTHR34265:SF1">
    <property type="entry name" value="TYPE III PANTOTHENATE KINASE"/>
    <property type="match status" value="1"/>
</dbReference>
<accession>A0ABT8TF96</accession>
<keyword evidence="18" id="KW-1185">Reference proteome</keyword>
<keyword evidence="12 16" id="KW-0630">Potassium</keyword>
<dbReference type="Proteomes" id="UP001168380">
    <property type="component" value="Unassembled WGS sequence"/>
</dbReference>
<comment type="subcellular location">
    <subcellularLocation>
        <location evidence="3 16">Cytoplasm</location>
    </subcellularLocation>
</comment>
<evidence type="ECO:0000256" key="6">
    <source>
        <dbReference type="ARBA" id="ARBA00012102"/>
    </source>
</evidence>
<dbReference type="HAMAP" id="MF_01274">
    <property type="entry name" value="Pantothen_kinase_3"/>
    <property type="match status" value="1"/>
</dbReference>
<evidence type="ECO:0000256" key="10">
    <source>
        <dbReference type="ARBA" id="ARBA00022777"/>
    </source>
</evidence>
<sequence length="245" mass="25484">MKLLIDMGNSRIKWRLRHQSLTLGAGSATYDEEAVWDWLVEISAAHPLAVIWVASVAGVEREKRLLAACAELGLPAPQFAAPRASVAGLECGYRDYRTLGVDRWLALLGARGRGDCVVVDSGTALTVDLLLADGCHLGGYIGPGLSLMRRSLAGESAALAAALRQPLAVCAGPGLDSTGAIDSALLAMGAGLIRSALAQMPSGAQLLLSGGDAPIWEALFEGAQMAPELVFDGLEVCFSQDETGA</sequence>
<evidence type="ECO:0000256" key="13">
    <source>
        <dbReference type="ARBA" id="ARBA00022993"/>
    </source>
</evidence>
<dbReference type="CDD" id="cd24015">
    <property type="entry name" value="ASKHA_NBD_PanK-III"/>
    <property type="match status" value="1"/>
</dbReference>
<feature type="binding site" evidence="16">
    <location>
        <position position="177"/>
    </location>
    <ligand>
        <name>substrate</name>
    </ligand>
</feature>
<dbReference type="NCBIfam" id="TIGR00671">
    <property type="entry name" value="baf"/>
    <property type="match status" value="1"/>
</dbReference>
<feature type="binding site" evidence="16">
    <location>
        <begin position="6"/>
        <end position="13"/>
    </location>
    <ligand>
        <name>ATP</name>
        <dbReference type="ChEBI" id="CHEBI:30616"/>
    </ligand>
</feature>
<evidence type="ECO:0000256" key="3">
    <source>
        <dbReference type="ARBA" id="ARBA00004496"/>
    </source>
</evidence>
<comment type="pathway">
    <text evidence="4 16">Cofactor biosynthesis; coenzyme A biosynthesis; CoA from (R)-pantothenate: step 1/5.</text>
</comment>
<protein>
    <recommendedName>
        <fullName evidence="15 16">Type III pantothenate kinase</fullName>
        <ecNumber evidence="6 16">2.7.1.33</ecNumber>
    </recommendedName>
    <alternativeName>
        <fullName evidence="16">PanK-III</fullName>
    </alternativeName>
    <alternativeName>
        <fullName evidence="16">Pantothenic acid kinase</fullName>
    </alternativeName>
</protein>
<reference evidence="17" key="1">
    <citation type="submission" date="2023-07" db="EMBL/GenBank/DDBJ databases">
        <title>Gilvimarinus algae sp. nov., isolated from the surface of Kelp.</title>
        <authorList>
            <person name="Sun Y.Y."/>
            <person name="Gong Y."/>
            <person name="Du Z.J."/>
        </authorList>
    </citation>
    <scope>NUCLEOTIDE SEQUENCE</scope>
    <source>
        <strain evidence="17">SDUM040014</strain>
    </source>
</reference>
<evidence type="ECO:0000256" key="8">
    <source>
        <dbReference type="ARBA" id="ARBA00022679"/>
    </source>
</evidence>
<name>A0ABT8TF96_9GAMM</name>
<gene>
    <name evidence="16" type="primary">coaX</name>
    <name evidence="17" type="ORF">QWI16_11285</name>
</gene>
<evidence type="ECO:0000256" key="15">
    <source>
        <dbReference type="ARBA" id="ARBA00040883"/>
    </source>
</evidence>
<feature type="binding site" evidence="16">
    <location>
        <position position="93"/>
    </location>
    <ligand>
        <name>substrate</name>
    </ligand>
</feature>
<evidence type="ECO:0000256" key="11">
    <source>
        <dbReference type="ARBA" id="ARBA00022840"/>
    </source>
</evidence>
<evidence type="ECO:0000313" key="17">
    <source>
        <dbReference type="EMBL" id="MDO3382754.1"/>
    </source>
</evidence>
<keyword evidence="16" id="KW-0479">Metal-binding</keyword>
<keyword evidence="8 16" id="KW-0808">Transferase</keyword>
<dbReference type="EMBL" id="JAULRT010000057">
    <property type="protein sequence ID" value="MDO3382754.1"/>
    <property type="molecule type" value="Genomic_DNA"/>
</dbReference>
<dbReference type="SUPFAM" id="SSF53067">
    <property type="entry name" value="Actin-like ATPase domain"/>
    <property type="match status" value="2"/>
</dbReference>
<evidence type="ECO:0000256" key="4">
    <source>
        <dbReference type="ARBA" id="ARBA00005225"/>
    </source>
</evidence>
<evidence type="ECO:0000256" key="7">
    <source>
        <dbReference type="ARBA" id="ARBA00022490"/>
    </source>
</evidence>
<evidence type="ECO:0000256" key="1">
    <source>
        <dbReference type="ARBA" id="ARBA00001206"/>
    </source>
</evidence>
<dbReference type="GO" id="GO:0004594">
    <property type="term" value="F:pantothenate kinase activity"/>
    <property type="evidence" value="ECO:0007669"/>
    <property type="project" value="UniProtKB-EC"/>
</dbReference>
<keyword evidence="10 16" id="KW-0418">Kinase</keyword>
<comment type="cofactor">
    <cofactor evidence="16">
        <name>NH4(+)</name>
        <dbReference type="ChEBI" id="CHEBI:28938"/>
    </cofactor>
    <cofactor evidence="16">
        <name>K(+)</name>
        <dbReference type="ChEBI" id="CHEBI:29103"/>
    </cofactor>
    <text evidence="16">A monovalent cation. Ammonium or potassium.</text>
</comment>
<evidence type="ECO:0000256" key="9">
    <source>
        <dbReference type="ARBA" id="ARBA00022741"/>
    </source>
</evidence>
<keyword evidence="9 16" id="KW-0547">Nucleotide-binding</keyword>
<evidence type="ECO:0000256" key="12">
    <source>
        <dbReference type="ARBA" id="ARBA00022958"/>
    </source>
</evidence>
<dbReference type="InterPro" id="IPR043129">
    <property type="entry name" value="ATPase_NBD"/>
</dbReference>
<dbReference type="RefSeq" id="WP_302713230.1">
    <property type="nucleotide sequence ID" value="NZ_JAULRT010000057.1"/>
</dbReference>
<evidence type="ECO:0000313" key="18">
    <source>
        <dbReference type="Proteomes" id="UP001168380"/>
    </source>
</evidence>
<feature type="active site" description="Proton acceptor" evidence="16">
    <location>
        <position position="102"/>
    </location>
</feature>
<comment type="subunit">
    <text evidence="5 16">Homodimer.</text>
</comment>
<dbReference type="Pfam" id="PF03309">
    <property type="entry name" value="Pan_kinase"/>
    <property type="match status" value="1"/>
</dbReference>
<comment type="function">
    <text evidence="16">Catalyzes the phosphorylation of pantothenate (Pan), the first step in CoA biosynthesis.</text>
</comment>
<feature type="binding site" evidence="16">
    <location>
        <position position="120"/>
    </location>
    <ligand>
        <name>K(+)</name>
        <dbReference type="ChEBI" id="CHEBI:29103"/>
    </ligand>
</feature>
<evidence type="ECO:0000256" key="16">
    <source>
        <dbReference type="HAMAP-Rule" id="MF_01274"/>
    </source>
</evidence>
<organism evidence="17 18">
    <name type="scientific">Gilvimarinus algae</name>
    <dbReference type="NCBI Taxonomy" id="3058037"/>
    <lineage>
        <taxon>Bacteria</taxon>
        <taxon>Pseudomonadati</taxon>
        <taxon>Pseudomonadota</taxon>
        <taxon>Gammaproteobacteria</taxon>
        <taxon>Cellvibrionales</taxon>
        <taxon>Cellvibrionaceae</taxon>
        <taxon>Gilvimarinus</taxon>
    </lineage>
</organism>
<evidence type="ECO:0000256" key="5">
    <source>
        <dbReference type="ARBA" id="ARBA00011738"/>
    </source>
</evidence>
<evidence type="ECO:0000256" key="14">
    <source>
        <dbReference type="ARBA" id="ARBA00038036"/>
    </source>
</evidence>
<feature type="binding site" evidence="16">
    <location>
        <begin position="100"/>
        <end position="103"/>
    </location>
    <ligand>
        <name>substrate</name>
    </ligand>
</feature>
<evidence type="ECO:0000256" key="2">
    <source>
        <dbReference type="ARBA" id="ARBA00001958"/>
    </source>
</evidence>
<keyword evidence="11 16" id="KW-0067">ATP-binding</keyword>
<comment type="catalytic activity">
    <reaction evidence="1 16">
        <text>(R)-pantothenate + ATP = (R)-4'-phosphopantothenate + ADP + H(+)</text>
        <dbReference type="Rhea" id="RHEA:16373"/>
        <dbReference type="ChEBI" id="CHEBI:10986"/>
        <dbReference type="ChEBI" id="CHEBI:15378"/>
        <dbReference type="ChEBI" id="CHEBI:29032"/>
        <dbReference type="ChEBI" id="CHEBI:30616"/>
        <dbReference type="ChEBI" id="CHEBI:456216"/>
        <dbReference type="EC" id="2.7.1.33"/>
    </reaction>
</comment>
<dbReference type="InterPro" id="IPR004619">
    <property type="entry name" value="Type_III_PanK"/>
</dbReference>
<comment type="cofactor">
    <cofactor evidence="2">
        <name>K(+)</name>
        <dbReference type="ChEBI" id="CHEBI:29103"/>
    </cofactor>
</comment>